<gene>
    <name evidence="8" type="ORF">C0189_02065</name>
</gene>
<dbReference type="GO" id="GO:0160107">
    <property type="term" value="F:tRNA (adenine(58)-N1)-methyltransferase activity"/>
    <property type="evidence" value="ECO:0007669"/>
    <property type="project" value="UniProtKB-EC"/>
</dbReference>
<keyword evidence="4 5" id="KW-0819">tRNA processing</keyword>
<evidence type="ECO:0000256" key="3">
    <source>
        <dbReference type="ARBA" id="ARBA00022691"/>
    </source>
</evidence>
<dbReference type="InterPro" id="IPR029063">
    <property type="entry name" value="SAM-dependent_MTases_sf"/>
</dbReference>
<dbReference type="PROSITE" id="PS51620">
    <property type="entry name" value="SAM_TRM61"/>
    <property type="match status" value="1"/>
</dbReference>
<dbReference type="Pfam" id="PF08704">
    <property type="entry name" value="GCD14"/>
    <property type="match status" value="1"/>
</dbReference>
<dbReference type="InterPro" id="IPR014816">
    <property type="entry name" value="tRNA_MeTrfase_Gcd14"/>
</dbReference>
<dbReference type="Gene3D" id="3.10.330.20">
    <property type="match status" value="1"/>
</dbReference>
<comment type="catalytic activity">
    <reaction evidence="5">
        <text>adenosine(58) in tRNA + S-adenosyl-L-methionine = N(1)-methyladenosine(58) in tRNA + S-adenosyl-L-homocysteine + H(+)</text>
        <dbReference type="Rhea" id="RHEA:43152"/>
        <dbReference type="Rhea" id="RHEA-COMP:10365"/>
        <dbReference type="Rhea" id="RHEA-COMP:10366"/>
        <dbReference type="ChEBI" id="CHEBI:15378"/>
        <dbReference type="ChEBI" id="CHEBI:57856"/>
        <dbReference type="ChEBI" id="CHEBI:59789"/>
        <dbReference type="ChEBI" id="CHEBI:74411"/>
        <dbReference type="ChEBI" id="CHEBI:74491"/>
        <dbReference type="EC" id="2.1.1.220"/>
    </reaction>
</comment>
<dbReference type="InterPro" id="IPR049470">
    <property type="entry name" value="TRM61_C"/>
</dbReference>
<keyword evidence="3 5" id="KW-0949">S-adenosyl-L-methionine</keyword>
<feature type="domain" description="tRNA (adenine(58)-N(1))-methyltransferase catalytic subunit TRM61 C-terminal" evidence="7">
    <location>
        <begin position="71"/>
        <end position="246"/>
    </location>
</feature>
<evidence type="ECO:0000256" key="2">
    <source>
        <dbReference type="ARBA" id="ARBA00022679"/>
    </source>
</evidence>
<dbReference type="CDD" id="cd02440">
    <property type="entry name" value="AdoMet_MTases"/>
    <property type="match status" value="1"/>
</dbReference>
<reference evidence="8 9" key="1">
    <citation type="submission" date="2018-01" db="EMBL/GenBank/DDBJ databases">
        <title>Metagenomic assembled genomes from two thermal pools in the Uzon Caldera, Kamchatka, Russia.</title>
        <authorList>
            <person name="Wilkins L."/>
            <person name="Ettinger C."/>
        </authorList>
    </citation>
    <scope>NUCLEOTIDE SEQUENCE [LARGE SCALE GENOMIC DNA]</scope>
    <source>
        <strain evidence="8">ZAV-07</strain>
    </source>
</reference>
<organism evidence="8 9">
    <name type="scientific">Caldisericum exile</name>
    <dbReference type="NCBI Taxonomy" id="693075"/>
    <lineage>
        <taxon>Bacteria</taxon>
        <taxon>Pseudomonadati</taxon>
        <taxon>Caldisericota/Cryosericota group</taxon>
        <taxon>Caldisericota</taxon>
        <taxon>Caldisericia</taxon>
        <taxon>Caldisericales</taxon>
        <taxon>Caldisericaceae</taxon>
        <taxon>Caldisericum</taxon>
    </lineage>
</organism>
<protein>
    <recommendedName>
        <fullName evidence="5">tRNA (adenine(58)-N(1))-methyltransferase TrmI</fullName>
        <ecNumber evidence="5">2.1.1.220</ecNumber>
    </recommendedName>
</protein>
<comment type="caution">
    <text evidence="8">The sequence shown here is derived from an EMBL/GenBank/DDBJ whole genome shotgun (WGS) entry which is preliminary data.</text>
</comment>
<dbReference type="Gene3D" id="3.40.50.150">
    <property type="entry name" value="Vaccinia Virus protein VP39"/>
    <property type="match status" value="1"/>
</dbReference>
<evidence type="ECO:0000259" key="7">
    <source>
        <dbReference type="Pfam" id="PF08704"/>
    </source>
</evidence>
<comment type="similarity">
    <text evidence="5">Belongs to the class I-like SAM-binding methyltransferase superfamily. TRM61 family.</text>
</comment>
<dbReference type="Proteomes" id="UP000237040">
    <property type="component" value="Unassembled WGS sequence"/>
</dbReference>
<dbReference type="PIRSF" id="PIRSF017269">
    <property type="entry name" value="GCD14"/>
    <property type="match status" value="1"/>
</dbReference>
<dbReference type="RefSeq" id="WP_416085247.1">
    <property type="nucleotide sequence ID" value="NZ_JBNARP010000032.1"/>
</dbReference>
<feature type="binding site" evidence="6">
    <location>
        <position position="129"/>
    </location>
    <ligand>
        <name>S-adenosyl-L-methionine</name>
        <dbReference type="ChEBI" id="CHEBI:59789"/>
    </ligand>
</feature>
<evidence type="ECO:0000256" key="6">
    <source>
        <dbReference type="PIRSR" id="PIRSR017269-1"/>
    </source>
</evidence>
<evidence type="ECO:0000256" key="4">
    <source>
        <dbReference type="ARBA" id="ARBA00022694"/>
    </source>
</evidence>
<evidence type="ECO:0000256" key="1">
    <source>
        <dbReference type="ARBA" id="ARBA00022603"/>
    </source>
</evidence>
<keyword evidence="2 5" id="KW-0808">Transferase</keyword>
<dbReference type="PANTHER" id="PTHR12133:SF1">
    <property type="entry name" value="TRNA (ADENINE(58)-N(1))-METHYLTRANSFERASE, MITOCHONDRIAL"/>
    <property type="match status" value="1"/>
</dbReference>
<feature type="binding site" evidence="6">
    <location>
        <position position="159"/>
    </location>
    <ligand>
        <name>S-adenosyl-L-methionine</name>
        <dbReference type="ChEBI" id="CHEBI:59789"/>
    </ligand>
</feature>
<dbReference type="SUPFAM" id="SSF53335">
    <property type="entry name" value="S-adenosyl-L-methionine-dependent methyltransferases"/>
    <property type="match status" value="1"/>
</dbReference>
<dbReference type="EC" id="2.1.1.220" evidence="5"/>
<name>A0A2J6WF07_9BACT</name>
<dbReference type="AlphaFoldDB" id="A0A2J6WF07"/>
<keyword evidence="1 5" id="KW-0489">Methyltransferase</keyword>
<dbReference type="Pfam" id="PF14801">
    <property type="entry name" value="TrmI-like_N"/>
    <property type="match status" value="1"/>
</dbReference>
<evidence type="ECO:0000256" key="5">
    <source>
        <dbReference type="PIRNR" id="PIRNR017269"/>
    </source>
</evidence>
<dbReference type="EMBL" id="PNIL01000029">
    <property type="protein sequence ID" value="PMP68051.1"/>
    <property type="molecule type" value="Genomic_DNA"/>
</dbReference>
<sequence>MAKILKDGDLVEIIDSKDRIFLLKLKKGEKSHFHFGILEHDSIIGKKEGTFVKSLKGDEVLVFKVRTPFYVVHMRRVSQIIYPKDIGAILIHGDIYPGLRIFTVGAGAGALPIYLLQILNGKGKLIVYEVRSDFVDVFLANVYDFFKTIPKNLIIRRKDIYNEPIEKEDAPFDRVILDVPEPWRALQNVKDSLKVGGILISYSPTTQQITETKHALDSLKEFYHLGTFEILERRWKVEALSTRPVDRMVAHTGFILVAIKLKKK</sequence>
<feature type="binding site" evidence="6">
    <location>
        <position position="178"/>
    </location>
    <ligand>
        <name>S-adenosyl-L-methionine</name>
        <dbReference type="ChEBI" id="CHEBI:59789"/>
    </ligand>
</feature>
<dbReference type="PANTHER" id="PTHR12133">
    <property type="entry name" value="TRNA (ADENINE(58)-N(1))-METHYLTRANSFERASE"/>
    <property type="match status" value="1"/>
</dbReference>
<proteinExistence type="inferred from homology"/>
<comment type="function">
    <text evidence="5">Catalyzes the S-adenosyl-L-methionine-dependent formation of N(1)-methyladenine at position 58 (m1A58) in tRNA.</text>
</comment>
<evidence type="ECO:0000313" key="9">
    <source>
        <dbReference type="Proteomes" id="UP000237040"/>
    </source>
</evidence>
<comment type="subunit">
    <text evidence="5">Homotetramer composed of a dimer of dimers.</text>
</comment>
<accession>A0A2J6WF07</accession>
<dbReference type="GO" id="GO:0031515">
    <property type="term" value="C:tRNA (m1A) methyltransferase complex"/>
    <property type="evidence" value="ECO:0007669"/>
    <property type="project" value="UniProtKB-UniRule"/>
</dbReference>
<evidence type="ECO:0000313" key="8">
    <source>
        <dbReference type="EMBL" id="PMP68051.1"/>
    </source>
</evidence>
<dbReference type="GO" id="GO:0030488">
    <property type="term" value="P:tRNA methylation"/>
    <property type="evidence" value="ECO:0007669"/>
    <property type="project" value="InterPro"/>
</dbReference>